<name>A0ABQ9IT39_9CUCU</name>
<protein>
    <submittedName>
        <fullName evidence="1">Uncharacterized protein</fullName>
    </submittedName>
</protein>
<comment type="caution">
    <text evidence="1">The sequence shown here is derived from an EMBL/GenBank/DDBJ whole genome shotgun (WGS) entry which is preliminary data.</text>
</comment>
<evidence type="ECO:0000313" key="1">
    <source>
        <dbReference type="EMBL" id="KAJ8964730.1"/>
    </source>
</evidence>
<dbReference type="Gene3D" id="3.30.40.10">
    <property type="entry name" value="Zinc/RING finger domain, C3HC4 (zinc finger)"/>
    <property type="match status" value="1"/>
</dbReference>
<proteinExistence type="predicted"/>
<gene>
    <name evidence="1" type="ORF">NQ317_017620</name>
</gene>
<accession>A0ABQ9IT39</accession>
<reference evidence="1" key="1">
    <citation type="journal article" date="2023" name="Insect Mol. Biol.">
        <title>Genome sequencing provides insights into the evolution of gene families encoding plant cell wall-degrading enzymes in longhorned beetles.</title>
        <authorList>
            <person name="Shin N.R."/>
            <person name="Okamura Y."/>
            <person name="Kirsch R."/>
            <person name="Pauchet Y."/>
        </authorList>
    </citation>
    <scope>NUCLEOTIDE SEQUENCE</scope>
    <source>
        <strain evidence="1">MMC_N1</strain>
    </source>
</reference>
<dbReference type="EMBL" id="JAPWTJ010002733">
    <property type="protein sequence ID" value="KAJ8964730.1"/>
    <property type="molecule type" value="Genomic_DNA"/>
</dbReference>
<dbReference type="InterPro" id="IPR013083">
    <property type="entry name" value="Znf_RING/FYVE/PHD"/>
</dbReference>
<keyword evidence="2" id="KW-1185">Reference proteome</keyword>
<dbReference type="Proteomes" id="UP001162164">
    <property type="component" value="Unassembled WGS sequence"/>
</dbReference>
<organism evidence="1 2">
    <name type="scientific">Molorchus minor</name>
    <dbReference type="NCBI Taxonomy" id="1323400"/>
    <lineage>
        <taxon>Eukaryota</taxon>
        <taxon>Metazoa</taxon>
        <taxon>Ecdysozoa</taxon>
        <taxon>Arthropoda</taxon>
        <taxon>Hexapoda</taxon>
        <taxon>Insecta</taxon>
        <taxon>Pterygota</taxon>
        <taxon>Neoptera</taxon>
        <taxon>Endopterygota</taxon>
        <taxon>Coleoptera</taxon>
        <taxon>Polyphaga</taxon>
        <taxon>Cucujiformia</taxon>
        <taxon>Chrysomeloidea</taxon>
        <taxon>Cerambycidae</taxon>
        <taxon>Lamiinae</taxon>
        <taxon>Monochamini</taxon>
        <taxon>Molorchus</taxon>
    </lineage>
</organism>
<evidence type="ECO:0000313" key="2">
    <source>
        <dbReference type="Proteomes" id="UP001162164"/>
    </source>
</evidence>
<sequence length="80" mass="9022">MLEGDGLKNSFIDNTELCILCNVLLKDAIFLHSKVAHQCCCYKCAKAYPKVNKRDVPSVTSLDTYARGIECTFFQKKILC</sequence>